<dbReference type="InterPro" id="IPR050300">
    <property type="entry name" value="GDXG_lipolytic_enzyme"/>
</dbReference>
<evidence type="ECO:0000256" key="1">
    <source>
        <dbReference type="ARBA" id="ARBA00022801"/>
    </source>
</evidence>
<evidence type="ECO:0000313" key="4">
    <source>
        <dbReference type="Proteomes" id="UP000184330"/>
    </source>
</evidence>
<sequence length="299" mass="32699">MSFPAPPFDHELSEILNVQQIHDDPDITHEEVTIPGPGGDVILSILRSKSSTKDKNNPGLYLIHGGGMVMGNRFYLITAMFPFIKELGAVLVSVEYRLAPENPAPAAVQDCYAGLQWTFENAARLGIDASKVIVTGGSAGGGLSAGVALLSRDRKAPPLFAQMLLYPMIDDRCTSVSSQQFPDEGIWTDKTNKAAWDHYLGAGVRGTDKVNIYDAPARAKDLSNLPPTFIEVGASEPFRDEDVAFAMKLWEHGIPTELHVWPGAWHAYDILAPNSDIGRISTETRMRWIKRVLSAPKTS</sequence>
<dbReference type="GO" id="GO:0016787">
    <property type="term" value="F:hydrolase activity"/>
    <property type="evidence" value="ECO:0007669"/>
    <property type="project" value="UniProtKB-KW"/>
</dbReference>
<dbReference type="Pfam" id="PF07859">
    <property type="entry name" value="Abhydrolase_3"/>
    <property type="match status" value="1"/>
</dbReference>
<dbReference type="InterPro" id="IPR013094">
    <property type="entry name" value="AB_hydrolase_3"/>
</dbReference>
<dbReference type="PANTHER" id="PTHR48081">
    <property type="entry name" value="AB HYDROLASE SUPERFAMILY PROTEIN C4A8.06C"/>
    <property type="match status" value="1"/>
</dbReference>
<dbReference type="Gene3D" id="3.40.50.1820">
    <property type="entry name" value="alpha/beta hydrolase"/>
    <property type="match status" value="1"/>
</dbReference>
<dbReference type="SUPFAM" id="SSF53474">
    <property type="entry name" value="alpha/beta-Hydrolases"/>
    <property type="match status" value="1"/>
</dbReference>
<dbReference type="STRING" id="576137.A0A1L7XEE6"/>
<dbReference type="OrthoDB" id="433474at2759"/>
<evidence type="ECO:0000313" key="3">
    <source>
        <dbReference type="EMBL" id="CZR63420.1"/>
    </source>
</evidence>
<dbReference type="AlphaFoldDB" id="A0A1L7XEE6"/>
<name>A0A1L7XEE6_9HELO</name>
<dbReference type="InterPro" id="IPR029058">
    <property type="entry name" value="AB_hydrolase_fold"/>
</dbReference>
<dbReference type="Proteomes" id="UP000184330">
    <property type="component" value="Unassembled WGS sequence"/>
</dbReference>
<protein>
    <submittedName>
        <fullName evidence="3">Related to lipase/esterase</fullName>
    </submittedName>
</protein>
<organism evidence="3 4">
    <name type="scientific">Phialocephala subalpina</name>
    <dbReference type="NCBI Taxonomy" id="576137"/>
    <lineage>
        <taxon>Eukaryota</taxon>
        <taxon>Fungi</taxon>
        <taxon>Dikarya</taxon>
        <taxon>Ascomycota</taxon>
        <taxon>Pezizomycotina</taxon>
        <taxon>Leotiomycetes</taxon>
        <taxon>Helotiales</taxon>
        <taxon>Mollisiaceae</taxon>
        <taxon>Phialocephala</taxon>
        <taxon>Phialocephala fortinii species complex</taxon>
    </lineage>
</organism>
<gene>
    <name evidence="3" type="ORF">PAC_13317</name>
</gene>
<keyword evidence="1" id="KW-0378">Hydrolase</keyword>
<evidence type="ECO:0000259" key="2">
    <source>
        <dbReference type="Pfam" id="PF07859"/>
    </source>
</evidence>
<reference evidence="3 4" key="1">
    <citation type="submission" date="2016-03" db="EMBL/GenBank/DDBJ databases">
        <authorList>
            <person name="Ploux O."/>
        </authorList>
    </citation>
    <scope>NUCLEOTIDE SEQUENCE [LARGE SCALE GENOMIC DNA]</scope>
    <source>
        <strain evidence="3 4">UAMH 11012</strain>
    </source>
</reference>
<keyword evidence="4" id="KW-1185">Reference proteome</keyword>
<dbReference type="EMBL" id="FJOG01000023">
    <property type="protein sequence ID" value="CZR63420.1"/>
    <property type="molecule type" value="Genomic_DNA"/>
</dbReference>
<proteinExistence type="predicted"/>
<accession>A0A1L7XEE6</accession>
<feature type="domain" description="Alpha/beta hydrolase fold-3" evidence="2">
    <location>
        <begin position="62"/>
        <end position="268"/>
    </location>
</feature>
<dbReference type="PANTHER" id="PTHR48081:SF8">
    <property type="entry name" value="ALPHA_BETA HYDROLASE FOLD-3 DOMAIN-CONTAINING PROTEIN-RELATED"/>
    <property type="match status" value="1"/>
</dbReference>